<accession>A0A212LB93</accession>
<dbReference type="RefSeq" id="WP_100079066.1">
    <property type="nucleotide sequence ID" value="NZ_LT608334.1"/>
</dbReference>
<proteinExistence type="predicted"/>
<organism evidence="1">
    <name type="scientific">uncultured Pleomorphomonas sp</name>
    <dbReference type="NCBI Taxonomy" id="442121"/>
    <lineage>
        <taxon>Bacteria</taxon>
        <taxon>Pseudomonadati</taxon>
        <taxon>Pseudomonadota</taxon>
        <taxon>Alphaproteobacteria</taxon>
        <taxon>Hyphomicrobiales</taxon>
        <taxon>Pleomorphomonadaceae</taxon>
        <taxon>Pleomorphomonas</taxon>
        <taxon>environmental samples</taxon>
    </lineage>
</organism>
<sequence length="65" mass="7183">MVEHSNLVLSEALLVLVDRGDLREGSDAYLAAQKVVSEGEAALSDEERRLWREEVLPKLGDDFAA</sequence>
<reference evidence="1" key="1">
    <citation type="submission" date="2016-08" db="EMBL/GenBank/DDBJ databases">
        <authorList>
            <person name="Seilhamer J.J."/>
        </authorList>
    </citation>
    <scope>NUCLEOTIDE SEQUENCE</scope>
    <source>
        <strain evidence="1">86</strain>
    </source>
</reference>
<dbReference type="EMBL" id="FMJD01000005">
    <property type="protein sequence ID" value="SCM74816.1"/>
    <property type="molecule type" value="Genomic_DNA"/>
</dbReference>
<name>A0A212LB93_9HYPH</name>
<protein>
    <submittedName>
        <fullName evidence="1">Uncharacterized protein</fullName>
    </submittedName>
</protein>
<evidence type="ECO:0000313" key="1">
    <source>
        <dbReference type="EMBL" id="SCM74816.1"/>
    </source>
</evidence>
<gene>
    <name evidence="1" type="ORF">KL86PLE_130364</name>
</gene>
<dbReference type="AlphaFoldDB" id="A0A212LB93"/>